<name>A0A409YA53_9AGAR</name>
<protein>
    <recommendedName>
        <fullName evidence="3">F-box domain-containing protein</fullName>
    </recommendedName>
</protein>
<reference evidence="1 2" key="1">
    <citation type="journal article" date="2018" name="Evol. Lett.">
        <title>Horizontal gene cluster transfer increased hallucinogenic mushroom diversity.</title>
        <authorList>
            <person name="Reynolds H.T."/>
            <person name="Vijayakumar V."/>
            <person name="Gluck-Thaler E."/>
            <person name="Korotkin H.B."/>
            <person name="Matheny P.B."/>
            <person name="Slot J.C."/>
        </authorList>
    </citation>
    <scope>NUCLEOTIDE SEQUENCE [LARGE SCALE GENOMIC DNA]</scope>
    <source>
        <strain evidence="1 2">SRW20</strain>
    </source>
</reference>
<keyword evidence="2" id="KW-1185">Reference proteome</keyword>
<evidence type="ECO:0000313" key="1">
    <source>
        <dbReference type="EMBL" id="PPQ99881.1"/>
    </source>
</evidence>
<dbReference type="InParanoid" id="A0A409YA53"/>
<proteinExistence type="predicted"/>
<dbReference type="EMBL" id="NHYE01001041">
    <property type="protein sequence ID" value="PPQ99881.1"/>
    <property type="molecule type" value="Genomic_DNA"/>
</dbReference>
<dbReference type="OrthoDB" id="2858653at2759"/>
<organism evidence="1 2">
    <name type="scientific">Gymnopilus dilepis</name>
    <dbReference type="NCBI Taxonomy" id="231916"/>
    <lineage>
        <taxon>Eukaryota</taxon>
        <taxon>Fungi</taxon>
        <taxon>Dikarya</taxon>
        <taxon>Basidiomycota</taxon>
        <taxon>Agaricomycotina</taxon>
        <taxon>Agaricomycetes</taxon>
        <taxon>Agaricomycetidae</taxon>
        <taxon>Agaricales</taxon>
        <taxon>Agaricineae</taxon>
        <taxon>Hymenogastraceae</taxon>
        <taxon>Gymnopilus</taxon>
    </lineage>
</organism>
<evidence type="ECO:0000313" key="2">
    <source>
        <dbReference type="Proteomes" id="UP000284706"/>
    </source>
</evidence>
<dbReference type="SUPFAM" id="SSF52047">
    <property type="entry name" value="RNI-like"/>
    <property type="match status" value="1"/>
</dbReference>
<gene>
    <name evidence="1" type="ORF">CVT26_009328</name>
</gene>
<comment type="caution">
    <text evidence="1">The sequence shown here is derived from an EMBL/GenBank/DDBJ whole genome shotgun (WGS) entry which is preliminary data.</text>
</comment>
<accession>A0A409YA53</accession>
<evidence type="ECO:0008006" key="3">
    <source>
        <dbReference type="Google" id="ProtNLM"/>
    </source>
</evidence>
<dbReference type="Proteomes" id="UP000284706">
    <property type="component" value="Unassembled WGS sequence"/>
</dbReference>
<dbReference type="AlphaFoldDB" id="A0A409YA53"/>
<sequence length="383" mass="43527">MPGQRHIPLELKHAILDELRNSENKAHLLPCRLVSRDFHDIVTPLALKTLHISSNHLLPAQRTDCDSKAESAFISTLPESLPVFKHVKEITMDLCGLIDVFQTHEVKADTYDEIASMFIQLAQFPSLDTLRLHFIEKPVTWRLDSSRPKLDIRSLGTFQLSMFKTLSGVASEEPFNLLELDIQGLVARQDEHLPLEGTHPLLTNLSTLRLSILTECNDSIGLQTLVLNLDTAMYMFMTDQWESLHFPALKALHFGNVIFEMYPTSSRRGKSGAEDFILRHGTTLESLSLSQCRIFAEENPVPRTWAMVRKSLKRGLPNLRRFEFDRLPGFAEGRWGEGLSSGRSSGYYSTSFEDYEELLFDIDEDELAFESFGERTLARSGLL</sequence>